<comment type="caution">
    <text evidence="4">The sequence shown here is derived from an EMBL/GenBank/DDBJ whole genome shotgun (WGS) entry which is preliminary data.</text>
</comment>
<reference evidence="4 5" key="1">
    <citation type="submission" date="2018-10" db="EMBL/GenBank/DDBJ databases">
        <authorList>
            <person name="Li J."/>
        </authorList>
    </citation>
    <scope>NUCLEOTIDE SEQUENCE [LARGE SCALE GENOMIC DNA]</scope>
    <source>
        <strain evidence="4 5">IF 016277</strain>
    </source>
</reference>
<dbReference type="OrthoDB" id="4374883at2"/>
<protein>
    <submittedName>
        <fullName evidence="4">DUF4190 domain-containing protein</fullName>
    </submittedName>
</protein>
<evidence type="ECO:0000259" key="3">
    <source>
        <dbReference type="Pfam" id="PF13828"/>
    </source>
</evidence>
<feature type="domain" description="DUF4190" evidence="3">
    <location>
        <begin position="78"/>
        <end position="131"/>
    </location>
</feature>
<evidence type="ECO:0000256" key="2">
    <source>
        <dbReference type="SAM" id="Phobius"/>
    </source>
</evidence>
<feature type="compositionally biased region" description="Polar residues" evidence="1">
    <location>
        <begin position="1"/>
        <end position="16"/>
    </location>
</feature>
<organism evidence="4 5">
    <name type="scientific">Mycetocola tolaasinivorans</name>
    <dbReference type="NCBI Taxonomy" id="76635"/>
    <lineage>
        <taxon>Bacteria</taxon>
        <taxon>Bacillati</taxon>
        <taxon>Actinomycetota</taxon>
        <taxon>Actinomycetes</taxon>
        <taxon>Micrococcales</taxon>
        <taxon>Microbacteriaceae</taxon>
        <taxon>Mycetocola</taxon>
    </lineage>
</organism>
<keyword evidence="2" id="KW-1133">Transmembrane helix</keyword>
<feature type="region of interest" description="Disordered" evidence="1">
    <location>
        <begin position="1"/>
        <end position="68"/>
    </location>
</feature>
<keyword evidence="5" id="KW-1185">Reference proteome</keyword>
<name>A0A3L7ABT4_9MICO</name>
<evidence type="ECO:0000256" key="1">
    <source>
        <dbReference type="SAM" id="MobiDB-lite"/>
    </source>
</evidence>
<dbReference type="AlphaFoldDB" id="A0A3L7ABT4"/>
<dbReference type="InterPro" id="IPR025241">
    <property type="entry name" value="DUF4190"/>
</dbReference>
<feature type="compositionally biased region" description="Low complexity" evidence="1">
    <location>
        <begin position="26"/>
        <end position="68"/>
    </location>
</feature>
<feature type="transmembrane region" description="Helical" evidence="2">
    <location>
        <begin position="79"/>
        <end position="100"/>
    </location>
</feature>
<dbReference type="EMBL" id="RCUX01000002">
    <property type="protein sequence ID" value="RLP77260.1"/>
    <property type="molecule type" value="Genomic_DNA"/>
</dbReference>
<accession>A0A3L7ABT4</accession>
<dbReference type="Pfam" id="PF13828">
    <property type="entry name" value="DUF4190"/>
    <property type="match status" value="1"/>
</dbReference>
<dbReference type="RefSeq" id="WP_121647245.1">
    <property type="nucleotide sequence ID" value="NZ_RCUX01000002.1"/>
</dbReference>
<sequence length="151" mass="15652">MSDNNVTPPVSPQQPEQPGFAAQPGYSAQQSAYPAQQPAYPAHPGSAPQPQQYAAQQPGYPAPQQGYGQPVAPRTNMMAILALVFGILMAPVGVILGHIALKQLKTSGEGGAGFAKAGLIIGYVMIGLWLLSMVMIVILGIIAGASSSYSY</sequence>
<keyword evidence="2" id="KW-0812">Transmembrane</keyword>
<evidence type="ECO:0000313" key="4">
    <source>
        <dbReference type="EMBL" id="RLP77260.1"/>
    </source>
</evidence>
<gene>
    <name evidence="4" type="ORF">D9V32_02045</name>
</gene>
<proteinExistence type="predicted"/>
<feature type="transmembrane region" description="Helical" evidence="2">
    <location>
        <begin position="120"/>
        <end position="145"/>
    </location>
</feature>
<keyword evidence="2" id="KW-0472">Membrane</keyword>
<evidence type="ECO:0000313" key="5">
    <source>
        <dbReference type="Proteomes" id="UP000272503"/>
    </source>
</evidence>
<dbReference type="Proteomes" id="UP000272503">
    <property type="component" value="Unassembled WGS sequence"/>
</dbReference>